<sequence length="383" mass="41793">MKTFLFSFIYISLSILLILGCSGPEQNNLGQTKTDTLQASTPGNTTTPVQENSGDFSKSYQGEIAGKYPIRMQLTRTGNELTGRYAYTKVGKDIPLAGSVDSEGKFSIQETDEQGKVTGVFEGRFDAATTLSGNWRSPDTGKVLSFSLQESNHNTTSKSVSIGQGMELAENSFTLEGKNGIDGEYAFPTITGESTAASTMNEVLAPKNLMGETIEEMKATFKDCSCGTLGVSYHVNYNANNILDMSIFIETLGAYSSGYVKRFTFNTTTGEKLSIGQLLKPTALSQLAAECDALLQERVKKAMGEAEEGEGAEWLKELMQDKKFEVEHLENFSISSEGITFYYPYGFPHAAIALEPDDAFLYSFLQLKDDIEPTSLLGPLVQK</sequence>
<organism evidence="2 3">
    <name type="scientific">Rhodocytophaga rosea</name>
    <dbReference type="NCBI Taxonomy" id="2704465"/>
    <lineage>
        <taxon>Bacteria</taxon>
        <taxon>Pseudomonadati</taxon>
        <taxon>Bacteroidota</taxon>
        <taxon>Cytophagia</taxon>
        <taxon>Cytophagales</taxon>
        <taxon>Rhodocytophagaceae</taxon>
        <taxon>Rhodocytophaga</taxon>
    </lineage>
</organism>
<dbReference type="Proteomes" id="UP000480178">
    <property type="component" value="Chromosome"/>
</dbReference>
<evidence type="ECO:0008006" key="4">
    <source>
        <dbReference type="Google" id="ProtNLM"/>
    </source>
</evidence>
<keyword evidence="3" id="KW-1185">Reference proteome</keyword>
<feature type="region of interest" description="Disordered" evidence="1">
    <location>
        <begin position="30"/>
        <end position="56"/>
    </location>
</feature>
<dbReference type="AlphaFoldDB" id="A0A6C0GH40"/>
<evidence type="ECO:0000256" key="1">
    <source>
        <dbReference type="SAM" id="MobiDB-lite"/>
    </source>
</evidence>
<proteinExistence type="predicted"/>
<gene>
    <name evidence="2" type="ORF">GXP67_10990</name>
</gene>
<evidence type="ECO:0000313" key="3">
    <source>
        <dbReference type="Proteomes" id="UP000480178"/>
    </source>
</evidence>
<dbReference type="EMBL" id="CP048222">
    <property type="protein sequence ID" value="QHT67134.1"/>
    <property type="molecule type" value="Genomic_DNA"/>
</dbReference>
<evidence type="ECO:0000313" key="2">
    <source>
        <dbReference type="EMBL" id="QHT67134.1"/>
    </source>
</evidence>
<protein>
    <recommendedName>
        <fullName evidence="4">DUF3298 domain-containing protein</fullName>
    </recommendedName>
</protein>
<name>A0A6C0GH40_9BACT</name>
<reference evidence="2 3" key="1">
    <citation type="submission" date="2020-01" db="EMBL/GenBank/DDBJ databases">
        <authorList>
            <person name="Kim M.K."/>
        </authorList>
    </citation>
    <scope>NUCLEOTIDE SEQUENCE [LARGE SCALE GENOMIC DNA]</scope>
    <source>
        <strain evidence="2 3">172606-1</strain>
    </source>
</reference>
<dbReference type="RefSeq" id="WP_162443177.1">
    <property type="nucleotide sequence ID" value="NZ_CP048222.1"/>
</dbReference>
<accession>A0A6C0GH40</accession>
<dbReference type="KEGG" id="rhoz:GXP67_10990"/>
<dbReference type="PROSITE" id="PS51257">
    <property type="entry name" value="PROKAR_LIPOPROTEIN"/>
    <property type="match status" value="1"/>
</dbReference>